<dbReference type="PANTHER" id="PTHR36438">
    <property type="entry name" value="IRON-SULFUR CLUSTER REPAIR PROTEIN YTFE"/>
    <property type="match status" value="1"/>
</dbReference>
<dbReference type="GO" id="GO:0046872">
    <property type="term" value="F:metal ion binding"/>
    <property type="evidence" value="ECO:0007669"/>
    <property type="project" value="UniProtKB-KW"/>
</dbReference>
<feature type="domain" description="Hemerythrin-like" evidence="5">
    <location>
        <begin position="100"/>
        <end position="244"/>
    </location>
</feature>
<dbReference type="Pfam" id="PF04405">
    <property type="entry name" value="ScdA_N"/>
    <property type="match status" value="1"/>
</dbReference>
<dbReference type="PANTHER" id="PTHR36438:SF1">
    <property type="entry name" value="IRON-SULFUR CLUSTER REPAIR PROTEIN YTFE"/>
    <property type="match status" value="1"/>
</dbReference>
<dbReference type="RefSeq" id="WP_089068645.1">
    <property type="nucleotide sequence ID" value="NZ_CP022358.1"/>
</dbReference>
<evidence type="ECO:0000313" key="6">
    <source>
        <dbReference type="EMBL" id="ASK70765.1"/>
    </source>
</evidence>
<keyword evidence="3" id="KW-0479">Metal-binding</keyword>
<organism evidence="6 7">
    <name type="scientific">Shewanella bicestrii</name>
    <dbReference type="NCBI Taxonomy" id="2018305"/>
    <lineage>
        <taxon>Bacteria</taxon>
        <taxon>Pseudomonadati</taxon>
        <taxon>Pseudomonadota</taxon>
        <taxon>Gammaproteobacteria</taxon>
        <taxon>Alteromonadales</taxon>
        <taxon>Shewanellaceae</taxon>
        <taxon>Shewanella</taxon>
    </lineage>
</organism>
<dbReference type="InterPro" id="IPR012312">
    <property type="entry name" value="Hemerythrin-like"/>
</dbReference>
<protein>
    <submittedName>
        <fullName evidence="6">Iron-sulfur cluster repair di-iron protein</fullName>
    </submittedName>
</protein>
<dbReference type="InterPro" id="IPR019903">
    <property type="entry name" value="RIC_family"/>
</dbReference>
<keyword evidence="7" id="KW-1185">Reference proteome</keyword>
<keyword evidence="2" id="KW-0963">Cytoplasm</keyword>
<proteinExistence type="predicted"/>
<evidence type="ECO:0000313" key="7">
    <source>
        <dbReference type="Proteomes" id="UP000198367"/>
    </source>
</evidence>
<dbReference type="EMBL" id="CP022358">
    <property type="protein sequence ID" value="ASK70765.1"/>
    <property type="molecule type" value="Genomic_DNA"/>
</dbReference>
<evidence type="ECO:0000256" key="4">
    <source>
        <dbReference type="ARBA" id="ARBA00023004"/>
    </source>
</evidence>
<comment type="subcellular location">
    <subcellularLocation>
        <location evidence="1">Cytoplasm</location>
    </subcellularLocation>
</comment>
<dbReference type="Gene3D" id="1.20.120.520">
    <property type="entry name" value="nmb1532 protein domain like"/>
    <property type="match status" value="1"/>
</dbReference>
<keyword evidence="4" id="KW-0408">Iron</keyword>
<dbReference type="GO" id="GO:0005737">
    <property type="term" value="C:cytoplasm"/>
    <property type="evidence" value="ECO:0007669"/>
    <property type="project" value="UniProtKB-SubCell"/>
</dbReference>
<evidence type="ECO:0000259" key="5">
    <source>
        <dbReference type="Pfam" id="PF01814"/>
    </source>
</evidence>
<reference evidence="6 7" key="1">
    <citation type="submission" date="2017-07" db="EMBL/GenBank/DDBJ databases">
        <title>Phenotypical and genomic characterization of a clinical isolate of Shewanella bicestrii sp. nov. producing an extended-spectrum beta-lactamase and a new oxacillinase variant.</title>
        <authorList>
            <person name="Jousset A.B."/>
            <person name="Bonnin R.A."/>
            <person name="Girlich D."/>
            <person name="Dabos L."/>
            <person name="Potron A."/>
            <person name="Dortet L."/>
            <person name="Glaser P."/>
            <person name="Naas T."/>
        </authorList>
    </citation>
    <scope>NUCLEOTIDE SEQUENCE [LARGE SCALE GENOMIC DNA]</scope>
    <source>
        <strain evidence="6 7">JAB-1</strain>
    </source>
</reference>
<gene>
    <name evidence="6" type="primary">ric</name>
    <name evidence="6" type="ORF">CF168_18860</name>
</gene>
<dbReference type="AlphaFoldDB" id="A0A220URK3"/>
<evidence type="ECO:0000256" key="2">
    <source>
        <dbReference type="ARBA" id="ARBA00022490"/>
    </source>
</evidence>
<evidence type="ECO:0000256" key="3">
    <source>
        <dbReference type="ARBA" id="ARBA00022723"/>
    </source>
</evidence>
<dbReference type="NCBIfam" id="TIGR03652">
    <property type="entry name" value="FeS_repair_RIC"/>
    <property type="match status" value="1"/>
</dbReference>
<evidence type="ECO:0000256" key="1">
    <source>
        <dbReference type="ARBA" id="ARBA00004496"/>
    </source>
</evidence>
<dbReference type="Proteomes" id="UP000198367">
    <property type="component" value="Chromosome"/>
</dbReference>
<name>A0A220URK3_9GAMM</name>
<accession>A0A220URK3</accession>
<sequence length="248" mass="27978">MLSAHLSSENPVEALSASITPWLERKVGELVAEDFRRAHVFSQFGIDFCCGGGRALANACERAEANPEQVVAALEAVSHSGAKEDELNQLPLDQLIDYIERTHHQYVRAKAPLLLEYSEKMVRAHGEHYAEIIPFAGWVRALIEDLMPHLMKEENILFPAIRAMSQGEQVQGCFGHIGNPINAMQYEHEEAGQILQKLHELTNDFTPPEYACTTWRVCYATLVEFEADLHRHIHLENNILFPKALQLA</sequence>
<dbReference type="Pfam" id="PF01814">
    <property type="entry name" value="Hemerythrin"/>
    <property type="match status" value="1"/>
</dbReference>
<dbReference type="KEGG" id="sbj:CF168_18860"/>